<dbReference type="Proteomes" id="UP000019141">
    <property type="component" value="Unassembled WGS sequence"/>
</dbReference>
<evidence type="ECO:0008006" key="3">
    <source>
        <dbReference type="Google" id="ProtNLM"/>
    </source>
</evidence>
<gene>
    <name evidence="1" type="ORF">ETSY1_44830</name>
</gene>
<comment type="caution">
    <text evidence="1">The sequence shown here is derived from an EMBL/GenBank/DDBJ whole genome shotgun (WGS) entry which is preliminary data.</text>
</comment>
<sequence>MAATPHPAPIATRLAQLDWTHIEAQLWGVGYAHLPAILTPGECDGLVQLYPDASRFRSRIDMARYRFGIGEYQYFDAPLPQIVQELRAEAYPPLAAIANRWQEALGLAERYPAHLQSFLAQCQAHGQTKPTPLLLRYEADGYNCLHQDLYGEVAFPLQMACFLSQPERDYTGGAFLLVEQRPRAQSRGEALTPGQGDIVIFTTRYRPVAGKRGYHRVAMRHGVSRVLSGLRYTLGVIFHDAN</sequence>
<dbReference type="PATRIC" id="fig|1429438.4.peg.8281"/>
<evidence type="ECO:0000313" key="2">
    <source>
        <dbReference type="Proteomes" id="UP000019141"/>
    </source>
</evidence>
<protein>
    <recommendedName>
        <fullName evidence="3">Prolyl 4-hydroxylase</fullName>
    </recommendedName>
</protein>
<evidence type="ECO:0000313" key="1">
    <source>
        <dbReference type="EMBL" id="ETW92169.1"/>
    </source>
</evidence>
<dbReference type="AlphaFoldDB" id="W4L2M6"/>
<name>W4L2M6_ENTF1</name>
<keyword evidence="2" id="KW-1185">Reference proteome</keyword>
<proteinExistence type="predicted"/>
<accession>W4L2M6</accession>
<reference evidence="1 2" key="1">
    <citation type="journal article" date="2014" name="Nature">
        <title>An environmental bacterial taxon with a large and distinct metabolic repertoire.</title>
        <authorList>
            <person name="Wilson M.C."/>
            <person name="Mori T."/>
            <person name="Ruckert C."/>
            <person name="Uria A.R."/>
            <person name="Helf M.J."/>
            <person name="Takada K."/>
            <person name="Gernert C."/>
            <person name="Steffens U.A."/>
            <person name="Heycke N."/>
            <person name="Schmitt S."/>
            <person name="Rinke C."/>
            <person name="Helfrich E.J."/>
            <person name="Brachmann A.O."/>
            <person name="Gurgui C."/>
            <person name="Wakimoto T."/>
            <person name="Kracht M."/>
            <person name="Crusemann M."/>
            <person name="Hentschel U."/>
            <person name="Abe I."/>
            <person name="Matsunaga S."/>
            <person name="Kalinowski J."/>
            <person name="Takeyama H."/>
            <person name="Piel J."/>
        </authorList>
    </citation>
    <scope>NUCLEOTIDE SEQUENCE [LARGE SCALE GENOMIC DNA]</scope>
    <source>
        <strain evidence="2">TSY1</strain>
    </source>
</reference>
<dbReference type="Gene3D" id="2.60.120.620">
    <property type="entry name" value="q2cbj1_9rhob like domain"/>
    <property type="match status" value="1"/>
</dbReference>
<dbReference type="EMBL" id="AZHW01001617">
    <property type="protein sequence ID" value="ETW92169.1"/>
    <property type="molecule type" value="Genomic_DNA"/>
</dbReference>
<dbReference type="HOGENOM" id="CLU_073550_0_0_7"/>
<dbReference type="InterPro" id="IPR018655">
    <property type="entry name" value="DUF2086"/>
</dbReference>
<organism evidence="1 2">
    <name type="scientific">Entotheonella factor</name>
    <dbReference type="NCBI Taxonomy" id="1429438"/>
    <lineage>
        <taxon>Bacteria</taxon>
        <taxon>Pseudomonadati</taxon>
        <taxon>Nitrospinota/Tectimicrobiota group</taxon>
        <taxon>Candidatus Tectimicrobiota</taxon>
        <taxon>Candidatus Entotheonellia</taxon>
        <taxon>Candidatus Entotheonellales</taxon>
        <taxon>Candidatus Entotheonellaceae</taxon>
        <taxon>Candidatus Entotheonella</taxon>
    </lineage>
</organism>
<dbReference type="Pfam" id="PF09859">
    <property type="entry name" value="Oxygenase-NA"/>
    <property type="match status" value="1"/>
</dbReference>